<dbReference type="InterPro" id="IPR012337">
    <property type="entry name" value="RNaseH-like_sf"/>
</dbReference>
<evidence type="ECO:0000256" key="5">
    <source>
        <dbReference type="ARBA" id="ARBA00022723"/>
    </source>
</evidence>
<keyword evidence="5" id="KW-0479">Metal-binding</keyword>
<sequence>MSSTNFRIEPLSKDNFDTWQIQVEALLRKSRMWDFVNGKNQKPVIDPTKPETAGAAEKWENDDQDAKSDLILTLSPSELKHIKGCKTSRDVWMKLKQIHQSTGPAKKATLLRQLITARMKEGQDVKEYLSNFIELVEKLQDMEIPIHQDLLAIIMLHSLPESFENFRCAILSRDELPTPEILRIKIIEESEARSENCDRSQQSDALLVKKNKFKKPTTTRTTDQLPFRFKCHICKQKGHKLSDCPQKKSQKDQQAGTVTALMAEKSSGIEKWCVDSGCTTHMCKTKKRFEKIEKSNLGKVNLASDGSIPVLGQGQVPIRVQNSSGERNISLENTLFVPELRTNLLSVAKIVDKGFTVTFDKRQALALGKNGEILLTADRIGDLFYLREDASQETAQLTYEGKNDLSIDLWHQRLGHLNEKDLKSMSKTVKGLKFKKTEMSACEVCLQGKISQSPFPKKSERKTKLLDIIHSDICGPMRVKSIGGAAYFITFIDDATRWCEVMFLKKKSEALEAFKIFKNKVEKKTGKTIKCLQSDNGLEYKNKLFNEFLEAEGISRRLTVVETPQQNGISERKNRTLVETARCMMISANMAPAFWAEAVNTANYIRNRCKSRSIDGKIPYELWTGQRTNVGYFKTFGCIGYALEKRKNRGKFDSKTNRCVFLGYSEETKGFKVWYPDQRKVGFTRDVKFLNKFGCENEQFREFIEVKNNEDTTENKMVEIEFHQKQPRARTQRTEEEETSGNLNLQLDSETTEQIIPNTNENFLEQTEVFTNDETENPEIEQVETTNNEERREKNVIPETPILRRSKRVAKKKVFDCCVTGTEIQCEPAGEVKLKEALSGPSKKEWMAAIESEYVALLKNGVWDIVEKPLNRKCVGNRLILTNKFKKDGTLDRRKARLVARGFTQQPGTDYQETYNPVIRMRSVRTILATAVKKGMVIHQMDVTTAYLNGVISEEIYMNVPDQYEQILEQISNNQERPSEIRKMATQHIKKLSGKNKVCKIKKALYGLKQSGRMWYQKLDKTLKSLNLKSSTADPCVYTGEIDGEMVILGVYVDDLILATNSDNTMTKLKDSLKSKFEMKDLGPIHYCLGIEISYSQKEGELKLTQKKYINQILKRFGMEDCNPISTPADVNQKLKKPDVPDEKEMQRIPYQNGIGALMYLSTSTRPDISHTISSLSQFNTNYSKEHWSAVKRVFRYLQGTQNYALTYSRSEKSELQGYVDADWGSCVEDRRSYTGYVFLYAGGAISWEARKQKTVALSSAEAEYMAMTEATKEAICLKNLLADLNVIKPEEPVSLKNDNRGAQELARNPVYHSRTKHIDIRHHFVREAVEEKKIVLQHTPTEEMTADILTKALPGPRHTLLLSSLGLQKNPKLEGEY</sequence>
<evidence type="ECO:0000256" key="11">
    <source>
        <dbReference type="ARBA" id="ARBA00022842"/>
    </source>
</evidence>
<keyword evidence="11" id="KW-0460">Magnesium</keyword>
<evidence type="ECO:0000256" key="12">
    <source>
        <dbReference type="ARBA" id="ARBA00022908"/>
    </source>
</evidence>
<dbReference type="Pfam" id="PF25597">
    <property type="entry name" value="SH3_retrovirus"/>
    <property type="match status" value="1"/>
</dbReference>
<keyword evidence="8" id="KW-0255">Endonuclease</keyword>
<dbReference type="InterPro" id="IPR043502">
    <property type="entry name" value="DNA/RNA_pol_sf"/>
</dbReference>
<dbReference type="Gene3D" id="3.30.420.10">
    <property type="entry name" value="Ribonuclease H-like superfamily/Ribonuclease H"/>
    <property type="match status" value="1"/>
</dbReference>
<dbReference type="InterPro" id="IPR025724">
    <property type="entry name" value="GAG-pre-integrase_dom"/>
</dbReference>
<dbReference type="InterPro" id="IPR057670">
    <property type="entry name" value="SH3_retrovirus"/>
</dbReference>
<dbReference type="EMBL" id="AP028909">
    <property type="protein sequence ID" value="BES88461.1"/>
    <property type="molecule type" value="Genomic_DNA"/>
</dbReference>
<keyword evidence="18" id="KW-0863">Zinc-finger</keyword>
<keyword evidence="15" id="KW-0917">Virion maturation</keyword>
<dbReference type="InterPro" id="IPR036875">
    <property type="entry name" value="Znf_CCHC_sf"/>
</dbReference>
<evidence type="ECO:0000256" key="10">
    <source>
        <dbReference type="ARBA" id="ARBA00022840"/>
    </source>
</evidence>
<dbReference type="Proteomes" id="UP001307889">
    <property type="component" value="Chromosome 1"/>
</dbReference>
<name>A0ABN7A850_9HEMI</name>
<accession>A0ABN7A850</accession>
<dbReference type="Pfam" id="PF13976">
    <property type="entry name" value="gag_pre-integrs"/>
    <property type="match status" value="1"/>
</dbReference>
<evidence type="ECO:0000256" key="13">
    <source>
        <dbReference type="ARBA" id="ARBA00022918"/>
    </source>
</evidence>
<dbReference type="InterPro" id="IPR013103">
    <property type="entry name" value="RVT_2"/>
</dbReference>
<comment type="function">
    <text evidence="1">The aspartyl protease (PR) mediates the proteolytic cleavages of the Gag and Gag-Pol polyproteins after assembly of the VLP.</text>
</comment>
<organism evidence="22 23">
    <name type="scientific">Nesidiocoris tenuis</name>
    <dbReference type="NCBI Taxonomy" id="355587"/>
    <lineage>
        <taxon>Eukaryota</taxon>
        <taxon>Metazoa</taxon>
        <taxon>Ecdysozoa</taxon>
        <taxon>Arthropoda</taxon>
        <taxon>Hexapoda</taxon>
        <taxon>Insecta</taxon>
        <taxon>Pterygota</taxon>
        <taxon>Neoptera</taxon>
        <taxon>Paraneoptera</taxon>
        <taxon>Hemiptera</taxon>
        <taxon>Heteroptera</taxon>
        <taxon>Panheteroptera</taxon>
        <taxon>Cimicomorpha</taxon>
        <taxon>Miridae</taxon>
        <taxon>Dicyphina</taxon>
        <taxon>Nesidiocoris</taxon>
    </lineage>
</organism>
<dbReference type="InterPro" id="IPR039537">
    <property type="entry name" value="Retrotran_Ty1/copia-like"/>
</dbReference>
<keyword evidence="14" id="KW-0548">Nucleotidyltransferase</keyword>
<evidence type="ECO:0000256" key="8">
    <source>
        <dbReference type="ARBA" id="ARBA00022759"/>
    </source>
</evidence>
<keyword evidence="14" id="KW-0808">Transferase</keyword>
<dbReference type="InterPro" id="IPR054722">
    <property type="entry name" value="PolX-like_BBD"/>
</dbReference>
<evidence type="ECO:0000313" key="23">
    <source>
        <dbReference type="Proteomes" id="UP001307889"/>
    </source>
</evidence>
<evidence type="ECO:0000256" key="9">
    <source>
        <dbReference type="ARBA" id="ARBA00022801"/>
    </source>
</evidence>
<evidence type="ECO:0000256" key="14">
    <source>
        <dbReference type="ARBA" id="ARBA00022932"/>
    </source>
</evidence>
<dbReference type="Pfam" id="PF07727">
    <property type="entry name" value="RVT_2"/>
    <property type="match status" value="2"/>
</dbReference>
<evidence type="ECO:0000256" key="16">
    <source>
        <dbReference type="ARBA" id="ARBA00023172"/>
    </source>
</evidence>
<dbReference type="InterPro" id="IPR036397">
    <property type="entry name" value="RNaseH_sf"/>
</dbReference>
<keyword evidence="16" id="KW-0233">DNA recombination</keyword>
<dbReference type="Pfam" id="PF22936">
    <property type="entry name" value="Pol_BBD"/>
    <property type="match status" value="1"/>
</dbReference>
<evidence type="ECO:0000259" key="20">
    <source>
        <dbReference type="PROSITE" id="PS50158"/>
    </source>
</evidence>
<dbReference type="SUPFAM" id="SSF53098">
    <property type="entry name" value="Ribonuclease H-like"/>
    <property type="match status" value="1"/>
</dbReference>
<evidence type="ECO:0000256" key="18">
    <source>
        <dbReference type="PROSITE-ProRule" id="PRU00047"/>
    </source>
</evidence>
<keyword evidence="3" id="KW-0645">Protease</keyword>
<dbReference type="InterPro" id="IPR001584">
    <property type="entry name" value="Integrase_cat-core"/>
</dbReference>
<evidence type="ECO:0000259" key="21">
    <source>
        <dbReference type="PROSITE" id="PS50994"/>
    </source>
</evidence>
<proteinExistence type="predicted"/>
<dbReference type="PROSITE" id="PS50994">
    <property type="entry name" value="INTEGRASE"/>
    <property type="match status" value="1"/>
</dbReference>
<dbReference type="Pfam" id="PF00665">
    <property type="entry name" value="rve"/>
    <property type="match status" value="1"/>
</dbReference>
<dbReference type="Pfam" id="PF14223">
    <property type="entry name" value="Retrotran_gag_2"/>
    <property type="match status" value="1"/>
</dbReference>
<evidence type="ECO:0000256" key="7">
    <source>
        <dbReference type="ARBA" id="ARBA00022750"/>
    </source>
</evidence>
<protein>
    <submittedName>
        <fullName evidence="22">Hydra magnipapillata</fullName>
    </submittedName>
</protein>
<evidence type="ECO:0000313" key="22">
    <source>
        <dbReference type="EMBL" id="BES88461.1"/>
    </source>
</evidence>
<keyword evidence="10" id="KW-0067">ATP-binding</keyword>
<keyword evidence="12" id="KW-0229">DNA integration</keyword>
<evidence type="ECO:0000256" key="1">
    <source>
        <dbReference type="ARBA" id="ARBA00002180"/>
    </source>
</evidence>
<gene>
    <name evidence="22" type="ORF">NTJ_01268</name>
</gene>
<reference evidence="22 23" key="1">
    <citation type="submission" date="2023-09" db="EMBL/GenBank/DDBJ databases">
        <title>Nesidiocoris tenuis whole genome shotgun sequence.</title>
        <authorList>
            <person name="Shibata T."/>
            <person name="Shimoda M."/>
            <person name="Kobayashi T."/>
            <person name="Uehara T."/>
        </authorList>
    </citation>
    <scope>NUCLEOTIDE SEQUENCE [LARGE SCALE GENOMIC DNA]</scope>
    <source>
        <strain evidence="22 23">Japan</strain>
    </source>
</reference>
<dbReference type="PANTHER" id="PTHR42648">
    <property type="entry name" value="TRANSPOSASE, PUTATIVE-RELATED"/>
    <property type="match status" value="1"/>
</dbReference>
<dbReference type="Gene3D" id="4.10.60.10">
    <property type="entry name" value="Zinc finger, CCHC-type"/>
    <property type="match status" value="1"/>
</dbReference>
<feature type="domain" description="Integrase catalytic" evidence="21">
    <location>
        <begin position="452"/>
        <end position="627"/>
    </location>
</feature>
<keyword evidence="17" id="KW-0511">Multifunctional enzyme</keyword>
<dbReference type="CDD" id="cd09272">
    <property type="entry name" value="RNase_HI_RT_Ty1"/>
    <property type="match status" value="1"/>
</dbReference>
<evidence type="ECO:0000256" key="17">
    <source>
        <dbReference type="ARBA" id="ARBA00023268"/>
    </source>
</evidence>
<evidence type="ECO:0000256" key="3">
    <source>
        <dbReference type="ARBA" id="ARBA00022670"/>
    </source>
</evidence>
<keyword evidence="13" id="KW-0695">RNA-directed DNA polymerase</keyword>
<keyword evidence="14" id="KW-0239">DNA-directed DNA polymerase</keyword>
<keyword evidence="7" id="KW-0064">Aspartyl protease</keyword>
<dbReference type="SMART" id="SM00343">
    <property type="entry name" value="ZnF_C2HC"/>
    <property type="match status" value="1"/>
</dbReference>
<dbReference type="InterPro" id="IPR001878">
    <property type="entry name" value="Znf_CCHC"/>
</dbReference>
<keyword evidence="18" id="KW-0862">Zinc</keyword>
<keyword evidence="6" id="KW-0547">Nucleotide-binding</keyword>
<keyword evidence="9" id="KW-0378">Hydrolase</keyword>
<dbReference type="SUPFAM" id="SSF56672">
    <property type="entry name" value="DNA/RNA polymerases"/>
    <property type="match status" value="1"/>
</dbReference>
<dbReference type="SUPFAM" id="SSF57756">
    <property type="entry name" value="Retrovirus zinc finger-like domains"/>
    <property type="match status" value="1"/>
</dbReference>
<keyword evidence="4" id="KW-0540">Nuclease</keyword>
<evidence type="ECO:0000256" key="15">
    <source>
        <dbReference type="ARBA" id="ARBA00023113"/>
    </source>
</evidence>
<feature type="domain" description="CCHC-type" evidence="20">
    <location>
        <begin position="230"/>
        <end position="246"/>
    </location>
</feature>
<keyword evidence="23" id="KW-1185">Reference proteome</keyword>
<dbReference type="PANTHER" id="PTHR42648:SF11">
    <property type="entry name" value="TRANSPOSON TY4-P GAG-POL POLYPROTEIN"/>
    <property type="match status" value="1"/>
</dbReference>
<evidence type="ECO:0000256" key="4">
    <source>
        <dbReference type="ARBA" id="ARBA00022722"/>
    </source>
</evidence>
<keyword evidence="2" id="KW-1188">Viral release from host cell</keyword>
<dbReference type="PROSITE" id="PS50158">
    <property type="entry name" value="ZF_CCHC"/>
    <property type="match status" value="1"/>
</dbReference>
<evidence type="ECO:0000256" key="2">
    <source>
        <dbReference type="ARBA" id="ARBA00022612"/>
    </source>
</evidence>
<feature type="region of interest" description="Disordered" evidence="19">
    <location>
        <begin position="41"/>
        <end position="60"/>
    </location>
</feature>
<evidence type="ECO:0000256" key="6">
    <source>
        <dbReference type="ARBA" id="ARBA00022741"/>
    </source>
</evidence>
<evidence type="ECO:0000256" key="19">
    <source>
        <dbReference type="SAM" id="MobiDB-lite"/>
    </source>
</evidence>